<comment type="caution">
    <text evidence="4">Lacks conserved residue(s) required for the propagation of feature annotation.</text>
</comment>
<comment type="similarity">
    <text evidence="4">Belongs to the LptD family.</text>
</comment>
<dbReference type="HAMAP" id="MF_01411">
    <property type="entry name" value="LPS_assembly_LptD"/>
    <property type="match status" value="1"/>
</dbReference>
<name>A0A662ZCF0_9GAMM</name>
<feature type="domain" description="Organic solvent tolerance-like N-terminal" evidence="5">
    <location>
        <begin position="164"/>
        <end position="296"/>
    </location>
</feature>
<accession>A0A662ZCF0</accession>
<dbReference type="InterPro" id="IPR020889">
    <property type="entry name" value="LipoPS_assembly_LptD"/>
</dbReference>
<evidence type="ECO:0000256" key="4">
    <source>
        <dbReference type="HAMAP-Rule" id="MF_01411"/>
    </source>
</evidence>
<proteinExistence type="inferred from homology"/>
<dbReference type="AlphaFoldDB" id="A0A662ZCF0"/>
<dbReference type="OrthoDB" id="9760225at2"/>
<comment type="subunit">
    <text evidence="4">Component of the lipopolysaccharide transport and assembly complex. Interacts with LptE and LptA.</text>
</comment>
<evidence type="ECO:0000259" key="6">
    <source>
        <dbReference type="Pfam" id="PF04453"/>
    </source>
</evidence>
<dbReference type="InterPro" id="IPR007543">
    <property type="entry name" value="LptD_C"/>
</dbReference>
<evidence type="ECO:0000256" key="3">
    <source>
        <dbReference type="ARBA" id="ARBA00023237"/>
    </source>
</evidence>
<keyword evidence="1 4" id="KW-0732">Signal</keyword>
<evidence type="ECO:0000313" key="8">
    <source>
        <dbReference type="Proteomes" id="UP000243374"/>
    </source>
</evidence>
<protein>
    <recommendedName>
        <fullName evidence="4">LPS-assembly protein LptD</fullName>
    </recommendedName>
</protein>
<dbReference type="InterPro" id="IPR050218">
    <property type="entry name" value="LptD"/>
</dbReference>
<evidence type="ECO:0000313" key="7">
    <source>
        <dbReference type="EMBL" id="SFK23151.1"/>
    </source>
</evidence>
<keyword evidence="2 4" id="KW-0472">Membrane</keyword>
<evidence type="ECO:0000256" key="1">
    <source>
        <dbReference type="ARBA" id="ARBA00022729"/>
    </source>
</evidence>
<reference evidence="7 8" key="1">
    <citation type="submission" date="2016-10" db="EMBL/GenBank/DDBJ databases">
        <authorList>
            <person name="Varghese N."/>
            <person name="Submissions S."/>
        </authorList>
    </citation>
    <scope>NUCLEOTIDE SEQUENCE [LARGE SCALE GENOMIC DNA]</scope>
    <source>
        <strain evidence="7 8">22B</strain>
    </source>
</reference>
<evidence type="ECO:0000256" key="2">
    <source>
        <dbReference type="ARBA" id="ARBA00023136"/>
    </source>
</evidence>
<feature type="chain" id="PRO_5029068866" description="LPS-assembly protein LptD" evidence="4">
    <location>
        <begin position="29"/>
        <end position="914"/>
    </location>
</feature>
<organism evidence="7 8">
    <name type="scientific">Succinivibrio dextrinosolvens</name>
    <dbReference type="NCBI Taxonomy" id="83771"/>
    <lineage>
        <taxon>Bacteria</taxon>
        <taxon>Pseudomonadati</taxon>
        <taxon>Pseudomonadota</taxon>
        <taxon>Gammaproteobacteria</taxon>
        <taxon>Aeromonadales</taxon>
        <taxon>Succinivibrionaceae</taxon>
        <taxon>Succinivibrio</taxon>
    </lineage>
</organism>
<gene>
    <name evidence="4" type="primary">lptD</name>
    <name evidence="7" type="ORF">SAMN04487865_10417</name>
</gene>
<dbReference type="GO" id="GO:0015920">
    <property type="term" value="P:lipopolysaccharide transport"/>
    <property type="evidence" value="ECO:0007669"/>
    <property type="project" value="InterPro"/>
</dbReference>
<dbReference type="GO" id="GO:0009279">
    <property type="term" value="C:cell outer membrane"/>
    <property type="evidence" value="ECO:0007669"/>
    <property type="project" value="UniProtKB-SubCell"/>
</dbReference>
<keyword evidence="8" id="KW-1185">Reference proteome</keyword>
<dbReference type="GO" id="GO:1990351">
    <property type="term" value="C:transporter complex"/>
    <property type="evidence" value="ECO:0007669"/>
    <property type="project" value="TreeGrafter"/>
</dbReference>
<dbReference type="Pfam" id="PF03968">
    <property type="entry name" value="LptD_N"/>
    <property type="match status" value="1"/>
</dbReference>
<sequence precursor="true">MKTAGKQKIALATLSVAVSLALCSSAYADIQSEQQETISGSVVKGGYVETENKSKNDDKTVTPSKYDVETKVVKENEFLRIEKTTNFSTKTMEKMNTPAAEEYLLNRNYAESSTFPMRLIKRINQPWRAAPSSPISGQSIDCFYGVPSYRAPMKYDVHTEPVTVTSDKVSGDISQKDKQVLTYTGKVEIVQGDKKILADKATYNGENKTLTAEGSSTISSGQYTTTSKEPVEYNLEKKTVKGTNTVYQLNGSVLNGDADEYEFDNAKGTKILRGATLSGCPADKRSWHMSSTTVEIDDGDSFGSAWNDVFYVGKVPVFYTPYANFPVTNKRKTGLLPASVEYNTDEGFGYELPLYLNLAPNYDATITTGHDPEHGDKYDAEIRYLPFSNFSGTVKGTYLPDDPKFTRVVTNSNGQAYTQTGNSSDRKRWFLNLKDSLTFLENDLVFTLDYSKVREGDYTYLSDITQKDAAVTDSSLVQSLRGVYDQDKYDVSVELRKYQNMYSTSSFNTYKPFAMLPQVKLRGYDTFGRFIYKMQGEATKFSIEKYTSDKKNLYMDRMHLQPSIKYNAFDSYGTTVDFGATGFLTHYNQSDLKYLSNAYQQRLGYAKVQDSLTRSLYLLEAKAKTTLERKVLDMNHTQTLEPELKYMYIPYRDQRNIPLYDTTSRYDEYYTLFSPMRYAGIDRIANLNTVTAGFTTRLLDSHDREVMRFSLAQAYNMDKQRVKLNEYYAYSNENRHTSPIEASFNADYKSFNYHAQAQYDPENNEFNSYNGGIHYTNKATGFKTGVTYRYLKNGNYQVDKPNIVRNLSQVGVTASLPMNPYWTLFGASYRDLEQNYNIDTKLGIRYDECCYSIALVYENYLKYDWTKRRHENDRIIGLNVEFKGFYSINIRKISDVRGTNTHYLPDVIPNNLNR</sequence>
<feature type="domain" description="LptD C-terminal" evidence="6">
    <location>
        <begin position="427"/>
        <end position="822"/>
    </location>
</feature>
<feature type="signal peptide" evidence="4">
    <location>
        <begin position="1"/>
        <end position="28"/>
    </location>
</feature>
<dbReference type="Proteomes" id="UP000243374">
    <property type="component" value="Unassembled WGS sequence"/>
</dbReference>
<dbReference type="PANTHER" id="PTHR30189:SF1">
    <property type="entry name" value="LPS-ASSEMBLY PROTEIN LPTD"/>
    <property type="match status" value="1"/>
</dbReference>
<dbReference type="EMBL" id="FOSF01000041">
    <property type="protein sequence ID" value="SFK23151.1"/>
    <property type="molecule type" value="Genomic_DNA"/>
</dbReference>
<dbReference type="Pfam" id="PF04453">
    <property type="entry name" value="LptD"/>
    <property type="match status" value="1"/>
</dbReference>
<dbReference type="GO" id="GO:0043165">
    <property type="term" value="P:Gram-negative-bacterium-type cell outer membrane assembly"/>
    <property type="evidence" value="ECO:0007669"/>
    <property type="project" value="UniProtKB-UniRule"/>
</dbReference>
<comment type="function">
    <text evidence="4">Together with LptE, is involved in the assembly of lipopolysaccharide (LPS) at the surface of the outer membrane.</text>
</comment>
<dbReference type="PANTHER" id="PTHR30189">
    <property type="entry name" value="LPS-ASSEMBLY PROTEIN"/>
    <property type="match status" value="1"/>
</dbReference>
<dbReference type="InterPro" id="IPR005653">
    <property type="entry name" value="OstA-like_N"/>
</dbReference>
<dbReference type="RefSeq" id="WP_074841094.1">
    <property type="nucleotide sequence ID" value="NZ_CP047056.1"/>
</dbReference>
<dbReference type="Gene3D" id="2.60.450.10">
    <property type="entry name" value="Lipopolysaccharide (LPS) transport protein A like domain"/>
    <property type="match status" value="1"/>
</dbReference>
<keyword evidence="3 4" id="KW-0998">Cell outer membrane</keyword>
<comment type="subcellular location">
    <subcellularLocation>
        <location evidence="4">Cell outer membrane</location>
    </subcellularLocation>
</comment>
<evidence type="ECO:0000259" key="5">
    <source>
        <dbReference type="Pfam" id="PF03968"/>
    </source>
</evidence>